<feature type="domain" description="Protein kinase" evidence="5">
    <location>
        <begin position="1"/>
        <end position="271"/>
    </location>
</feature>
<keyword evidence="2" id="KW-0547">Nucleotide-binding</keyword>
<dbReference type="PANTHER" id="PTHR24348:SF22">
    <property type="entry name" value="NON-SPECIFIC SERINE_THREONINE PROTEIN KINASE"/>
    <property type="match status" value="1"/>
</dbReference>
<keyword evidence="7" id="KW-1185">Reference proteome</keyword>
<accession>A0ABR8XJ87</accession>
<protein>
    <submittedName>
        <fullName evidence="6">Serine/threonine protein kinase</fullName>
    </submittedName>
</protein>
<dbReference type="Proteomes" id="UP000600565">
    <property type="component" value="Unassembled WGS sequence"/>
</dbReference>
<keyword evidence="6" id="KW-0723">Serine/threonine-protein kinase</keyword>
<keyword evidence="1" id="KW-0808">Transferase</keyword>
<dbReference type="EMBL" id="JACSPW010000001">
    <property type="protein sequence ID" value="MBD8032000.1"/>
    <property type="molecule type" value="Genomic_DNA"/>
</dbReference>
<dbReference type="InterPro" id="IPR008271">
    <property type="entry name" value="Ser/Thr_kinase_AS"/>
</dbReference>
<proteinExistence type="predicted"/>
<dbReference type="SMART" id="SM00220">
    <property type="entry name" value="S_TKc"/>
    <property type="match status" value="1"/>
</dbReference>
<evidence type="ECO:0000256" key="4">
    <source>
        <dbReference type="ARBA" id="ARBA00022840"/>
    </source>
</evidence>
<evidence type="ECO:0000313" key="7">
    <source>
        <dbReference type="Proteomes" id="UP000600565"/>
    </source>
</evidence>
<evidence type="ECO:0000313" key="6">
    <source>
        <dbReference type="EMBL" id="MBD8032000.1"/>
    </source>
</evidence>
<dbReference type="SUPFAM" id="SSF56112">
    <property type="entry name" value="Protein kinase-like (PK-like)"/>
    <property type="match status" value="1"/>
</dbReference>
<dbReference type="InterPro" id="IPR011009">
    <property type="entry name" value="Kinase-like_dom_sf"/>
</dbReference>
<keyword evidence="4" id="KW-0067">ATP-binding</keyword>
<keyword evidence="3 6" id="KW-0418">Kinase</keyword>
<dbReference type="GO" id="GO:0004674">
    <property type="term" value="F:protein serine/threonine kinase activity"/>
    <property type="evidence" value="ECO:0007669"/>
    <property type="project" value="UniProtKB-KW"/>
</dbReference>
<dbReference type="Gene3D" id="1.10.510.10">
    <property type="entry name" value="Transferase(Phosphotransferase) domain 1"/>
    <property type="match status" value="1"/>
</dbReference>
<dbReference type="PROSITE" id="PS50011">
    <property type="entry name" value="PROTEIN_KINASE_DOM"/>
    <property type="match status" value="1"/>
</dbReference>
<dbReference type="InterPro" id="IPR045269">
    <property type="entry name" value="Atg1-like"/>
</dbReference>
<comment type="caution">
    <text evidence="6">The sequence shown here is derived from an EMBL/GenBank/DDBJ whole genome shotgun (WGS) entry which is preliminary data.</text>
</comment>
<organism evidence="6 7">
    <name type="scientific">Solibacillus merdavium</name>
    <dbReference type="NCBI Taxonomy" id="2762218"/>
    <lineage>
        <taxon>Bacteria</taxon>
        <taxon>Bacillati</taxon>
        <taxon>Bacillota</taxon>
        <taxon>Bacilli</taxon>
        <taxon>Bacillales</taxon>
        <taxon>Caryophanaceae</taxon>
        <taxon>Solibacillus</taxon>
    </lineage>
</organism>
<evidence type="ECO:0000256" key="3">
    <source>
        <dbReference type="ARBA" id="ARBA00022777"/>
    </source>
</evidence>
<evidence type="ECO:0000259" key="5">
    <source>
        <dbReference type="PROSITE" id="PS50011"/>
    </source>
</evidence>
<name>A0ABR8XJ87_9BACL</name>
<dbReference type="InterPro" id="IPR000719">
    <property type="entry name" value="Prot_kinase_dom"/>
</dbReference>
<sequence>MIISVSEVSIVYKGKNILTEDQIIIKEFYPKSIAIRDLDNKTIINRLPSSKGKFDALKQNFLHEAIILQQLSHDNIIKYISHFEENNTAYIVTEYYDGITLNQYLKSIPLHKRHSLFNSIFIPLINALHYIHKKGIIHRDIKPSNIMIDSKKNVFLLDFGSAIFYKNNEEASIFTTPGYSALEQYSKKAKQGIKTDIYGFAATLYYSLTDVVPIDISQRLITGKISSVKSNNRKITLLLSMIISWSLALAQRKRCFSLNFIKLALLIDKYFK</sequence>
<dbReference type="PROSITE" id="PS00108">
    <property type="entry name" value="PROTEIN_KINASE_ST"/>
    <property type="match status" value="1"/>
</dbReference>
<gene>
    <name evidence="6" type="ORF">H9632_02885</name>
</gene>
<evidence type="ECO:0000256" key="1">
    <source>
        <dbReference type="ARBA" id="ARBA00022679"/>
    </source>
</evidence>
<dbReference type="Pfam" id="PF00069">
    <property type="entry name" value="Pkinase"/>
    <property type="match status" value="1"/>
</dbReference>
<evidence type="ECO:0000256" key="2">
    <source>
        <dbReference type="ARBA" id="ARBA00022741"/>
    </source>
</evidence>
<dbReference type="PANTHER" id="PTHR24348">
    <property type="entry name" value="SERINE/THREONINE-PROTEIN KINASE UNC-51-RELATED"/>
    <property type="match status" value="1"/>
</dbReference>
<dbReference type="CDD" id="cd14014">
    <property type="entry name" value="STKc_PknB_like"/>
    <property type="match status" value="1"/>
</dbReference>
<reference evidence="6 7" key="1">
    <citation type="submission" date="2020-08" db="EMBL/GenBank/DDBJ databases">
        <title>A Genomic Blueprint of the Chicken Gut Microbiome.</title>
        <authorList>
            <person name="Gilroy R."/>
            <person name="Ravi A."/>
            <person name="Getino M."/>
            <person name="Pursley I."/>
            <person name="Horton D.L."/>
            <person name="Alikhan N.-F."/>
            <person name="Baker D."/>
            <person name="Gharbi K."/>
            <person name="Hall N."/>
            <person name="Watson M."/>
            <person name="Adriaenssens E.M."/>
            <person name="Foster-Nyarko E."/>
            <person name="Jarju S."/>
            <person name="Secka A."/>
            <person name="Antonio M."/>
            <person name="Oren A."/>
            <person name="Chaudhuri R."/>
            <person name="La Ragione R.M."/>
            <person name="Hildebrand F."/>
            <person name="Pallen M.J."/>
        </authorList>
    </citation>
    <scope>NUCLEOTIDE SEQUENCE [LARGE SCALE GENOMIC DNA]</scope>
    <source>
        <strain evidence="6 7">Sa1YVA6</strain>
    </source>
</reference>